<accession>A0A0F3GKF6</accession>
<proteinExistence type="predicted"/>
<name>A0A0F3GKF6_9BACT</name>
<gene>
    <name evidence="2" type="ORF">MBAV_005368</name>
</gene>
<sequence>PIPFVVAMRYVMHLNIRYLPISLAASVLGQFIGGKIRDFRTITRTTTMTREITEDDR</sequence>
<feature type="transmembrane region" description="Helical" evidence="1">
    <location>
        <begin position="16"/>
        <end position="34"/>
    </location>
</feature>
<evidence type="ECO:0000313" key="2">
    <source>
        <dbReference type="EMBL" id="KJU82439.1"/>
    </source>
</evidence>
<comment type="caution">
    <text evidence="2">The sequence shown here is derived from an EMBL/GenBank/DDBJ whole genome shotgun (WGS) entry which is preliminary data.</text>
</comment>
<evidence type="ECO:0000256" key="1">
    <source>
        <dbReference type="SAM" id="Phobius"/>
    </source>
</evidence>
<keyword evidence="1" id="KW-0472">Membrane</keyword>
<keyword evidence="1" id="KW-1133">Transmembrane helix</keyword>
<keyword evidence="1" id="KW-0812">Transmembrane</keyword>
<dbReference type="AlphaFoldDB" id="A0A0F3GKF6"/>
<feature type="non-terminal residue" evidence="2">
    <location>
        <position position="1"/>
    </location>
</feature>
<evidence type="ECO:0000313" key="3">
    <source>
        <dbReference type="Proteomes" id="UP000033423"/>
    </source>
</evidence>
<organism evidence="2 3">
    <name type="scientific">Candidatus Magnetobacterium bavaricum</name>
    <dbReference type="NCBI Taxonomy" id="29290"/>
    <lineage>
        <taxon>Bacteria</taxon>
        <taxon>Pseudomonadati</taxon>
        <taxon>Nitrospirota</taxon>
        <taxon>Thermodesulfovibrionia</taxon>
        <taxon>Thermodesulfovibrionales</taxon>
        <taxon>Candidatus Magnetobacteriaceae</taxon>
        <taxon>Candidatus Magnetobacterium</taxon>
    </lineage>
</organism>
<dbReference type="EMBL" id="LACI01002318">
    <property type="protein sequence ID" value="KJU82439.1"/>
    <property type="molecule type" value="Genomic_DNA"/>
</dbReference>
<protein>
    <submittedName>
        <fullName evidence="2">Uncharacterized protein</fullName>
    </submittedName>
</protein>
<reference evidence="2 3" key="1">
    <citation type="submission" date="2015-02" db="EMBL/GenBank/DDBJ databases">
        <title>Single-cell genomics of uncultivated deep-branching MTB reveals a conserved set of magnetosome genes.</title>
        <authorList>
            <person name="Kolinko S."/>
            <person name="Richter M."/>
            <person name="Glockner F.O."/>
            <person name="Brachmann A."/>
            <person name="Schuler D."/>
        </authorList>
    </citation>
    <scope>NUCLEOTIDE SEQUENCE [LARGE SCALE GENOMIC DNA]</scope>
    <source>
        <strain evidence="2">TM-1</strain>
    </source>
</reference>
<dbReference type="Proteomes" id="UP000033423">
    <property type="component" value="Unassembled WGS sequence"/>
</dbReference>
<keyword evidence="3" id="KW-1185">Reference proteome</keyword>